<dbReference type="PANTHER" id="PTHR45953:SF1">
    <property type="entry name" value="IDURONATE 2-SULFATASE"/>
    <property type="match status" value="1"/>
</dbReference>
<evidence type="ECO:0000256" key="2">
    <source>
        <dbReference type="ARBA" id="ARBA00022801"/>
    </source>
</evidence>
<name>A0ABT6Z950_9BACT</name>
<feature type="region of interest" description="Disordered" evidence="3">
    <location>
        <begin position="171"/>
        <end position="196"/>
    </location>
</feature>
<dbReference type="PANTHER" id="PTHR45953">
    <property type="entry name" value="IDURONATE 2-SULFATASE"/>
    <property type="match status" value="1"/>
</dbReference>
<evidence type="ECO:0000259" key="4">
    <source>
        <dbReference type="Pfam" id="PF00884"/>
    </source>
</evidence>
<organism evidence="5 6">
    <name type="scientific">Flectobacillus rivi</name>
    <dbReference type="NCBI Taxonomy" id="2984209"/>
    <lineage>
        <taxon>Bacteria</taxon>
        <taxon>Pseudomonadati</taxon>
        <taxon>Bacteroidota</taxon>
        <taxon>Cytophagia</taxon>
        <taxon>Cytophagales</taxon>
        <taxon>Flectobacillaceae</taxon>
        <taxon>Flectobacillus</taxon>
    </lineage>
</organism>
<feature type="domain" description="Sulfatase N-terminal" evidence="4">
    <location>
        <begin position="31"/>
        <end position="375"/>
    </location>
</feature>
<dbReference type="CDD" id="cd16155">
    <property type="entry name" value="sulfatase_like"/>
    <property type="match status" value="1"/>
</dbReference>
<dbReference type="SUPFAM" id="SSF53649">
    <property type="entry name" value="Alkaline phosphatase-like"/>
    <property type="match status" value="1"/>
</dbReference>
<dbReference type="InterPro" id="IPR017850">
    <property type="entry name" value="Alkaline_phosphatase_core_sf"/>
</dbReference>
<evidence type="ECO:0000313" key="5">
    <source>
        <dbReference type="EMBL" id="MDI9877656.1"/>
    </source>
</evidence>
<keyword evidence="2" id="KW-0378">Hydrolase</keyword>
<evidence type="ECO:0000256" key="1">
    <source>
        <dbReference type="ARBA" id="ARBA00022723"/>
    </source>
</evidence>
<dbReference type="Proteomes" id="UP001225761">
    <property type="component" value="Unassembled WGS sequence"/>
</dbReference>
<reference evidence="5 6" key="1">
    <citation type="submission" date="2023-05" db="EMBL/GenBank/DDBJ databases">
        <title>Novel species of genus Flectobacillus isolated from stream in China.</title>
        <authorList>
            <person name="Lu H."/>
        </authorList>
    </citation>
    <scope>NUCLEOTIDE SEQUENCE [LARGE SCALE GENOMIC DNA]</scope>
    <source>
        <strain evidence="5 6">LFS242W</strain>
    </source>
</reference>
<accession>A0ABT6Z950</accession>
<dbReference type="InterPro" id="IPR000917">
    <property type="entry name" value="Sulfatase_N"/>
</dbReference>
<proteinExistence type="predicted"/>
<evidence type="ECO:0000313" key="6">
    <source>
        <dbReference type="Proteomes" id="UP001225761"/>
    </source>
</evidence>
<sequence>MQRRQFLKNTAFFSASIPLASLLQWNTTQKKNIIVLLSDDQRYDTIAAWGNKDIITPNLDFLAKNGTSFTQTHVFGGLSGAICQPSRAMLLTGRTLFNIDRQARDNYEFSFDIYNNYPTFPEYLRKNGYQTVGIGKQHNGTTIYNRAFSDGGKVFFGGMGDQYNIPVQDYKLDNSYGPPKDNNYNPNKPASTGQHSSELFADETIKFIAKYKAEPFLIYTAFTTPHDPRLAPQAFHDLYADKNISLPPNFLPKHPFDNGELNVRDEQLAPFPRTADDTIRQIKAYYATISHLDAQIGRIIQAVKDQGLWENTLIVFAGDNGLALGQHGLFGKQSVYEHSNRVPLIFAGAGVPANKEVKGYCYLSDIYSTLVNYVGFPVPPTVQGISLDKALQNPNTPLRPALYFAFKHYQRAVKKEGWKLIEYHVAGQRHTQLFDLNKDPWETNNLADNPKYLSQKLTLKKLLLQLRLQYNDTFSPFWEGYS</sequence>
<evidence type="ECO:0000256" key="3">
    <source>
        <dbReference type="SAM" id="MobiDB-lite"/>
    </source>
</evidence>
<dbReference type="RefSeq" id="WP_283383691.1">
    <property type="nucleotide sequence ID" value="NZ_JASHIE010000023.1"/>
</dbReference>
<feature type="compositionally biased region" description="Low complexity" evidence="3">
    <location>
        <begin position="178"/>
        <end position="189"/>
    </location>
</feature>
<keyword evidence="1" id="KW-0479">Metal-binding</keyword>
<gene>
    <name evidence="5" type="ORF">QM481_24145</name>
</gene>
<comment type="caution">
    <text evidence="5">The sequence shown here is derived from an EMBL/GenBank/DDBJ whole genome shotgun (WGS) entry which is preliminary data.</text>
</comment>
<dbReference type="Pfam" id="PF00884">
    <property type="entry name" value="Sulfatase"/>
    <property type="match status" value="1"/>
</dbReference>
<dbReference type="Gene3D" id="3.40.720.10">
    <property type="entry name" value="Alkaline Phosphatase, subunit A"/>
    <property type="match status" value="1"/>
</dbReference>
<protein>
    <submittedName>
        <fullName evidence="5">Sulfatase-like hydrolase/transferase</fullName>
    </submittedName>
</protein>
<keyword evidence="6" id="KW-1185">Reference proteome</keyword>
<dbReference type="EMBL" id="JASHIE010000023">
    <property type="protein sequence ID" value="MDI9877656.1"/>
    <property type="molecule type" value="Genomic_DNA"/>
</dbReference>